<name>A0AAE0FH34_9CHLO</name>
<evidence type="ECO:0000256" key="1">
    <source>
        <dbReference type="SAM" id="MobiDB-lite"/>
    </source>
</evidence>
<evidence type="ECO:0000313" key="3">
    <source>
        <dbReference type="Proteomes" id="UP001190700"/>
    </source>
</evidence>
<reference evidence="2 3" key="1">
    <citation type="journal article" date="2015" name="Genome Biol. Evol.">
        <title>Comparative Genomics of a Bacterivorous Green Alga Reveals Evolutionary Causalities and Consequences of Phago-Mixotrophic Mode of Nutrition.</title>
        <authorList>
            <person name="Burns J.A."/>
            <person name="Paasch A."/>
            <person name="Narechania A."/>
            <person name="Kim E."/>
        </authorList>
    </citation>
    <scope>NUCLEOTIDE SEQUENCE [LARGE SCALE GENOMIC DNA]</scope>
    <source>
        <strain evidence="2 3">PLY_AMNH</strain>
    </source>
</reference>
<accession>A0AAE0FH34</accession>
<proteinExistence type="predicted"/>
<dbReference type="Proteomes" id="UP001190700">
    <property type="component" value="Unassembled WGS sequence"/>
</dbReference>
<sequence>MFTPEMSSRVLRGRNFSAERERKSSTGDRQRNRGPRCWLHFNLHGGHRLIVADKHKIMRIASVPATICCTILEPVPPIDNLPTTHFSFSLRT</sequence>
<dbReference type="AlphaFoldDB" id="A0AAE0FH34"/>
<feature type="compositionally biased region" description="Basic and acidic residues" evidence="1">
    <location>
        <begin position="17"/>
        <end position="31"/>
    </location>
</feature>
<keyword evidence="3" id="KW-1185">Reference proteome</keyword>
<dbReference type="EMBL" id="LGRX02018840">
    <property type="protein sequence ID" value="KAK3259333.1"/>
    <property type="molecule type" value="Genomic_DNA"/>
</dbReference>
<comment type="caution">
    <text evidence="2">The sequence shown here is derived from an EMBL/GenBank/DDBJ whole genome shotgun (WGS) entry which is preliminary data.</text>
</comment>
<protein>
    <submittedName>
        <fullName evidence="2">Uncharacterized protein</fullName>
    </submittedName>
</protein>
<organism evidence="2 3">
    <name type="scientific">Cymbomonas tetramitiformis</name>
    <dbReference type="NCBI Taxonomy" id="36881"/>
    <lineage>
        <taxon>Eukaryota</taxon>
        <taxon>Viridiplantae</taxon>
        <taxon>Chlorophyta</taxon>
        <taxon>Pyramimonadophyceae</taxon>
        <taxon>Pyramimonadales</taxon>
        <taxon>Pyramimonadaceae</taxon>
        <taxon>Cymbomonas</taxon>
    </lineage>
</organism>
<gene>
    <name evidence="2" type="ORF">CYMTET_31663</name>
</gene>
<evidence type="ECO:0000313" key="2">
    <source>
        <dbReference type="EMBL" id="KAK3259333.1"/>
    </source>
</evidence>
<feature type="region of interest" description="Disordered" evidence="1">
    <location>
        <begin position="1"/>
        <end position="35"/>
    </location>
</feature>